<feature type="transmembrane region" description="Helical" evidence="1">
    <location>
        <begin position="46"/>
        <end position="63"/>
    </location>
</feature>
<evidence type="ECO:0008006" key="4">
    <source>
        <dbReference type="Google" id="ProtNLM"/>
    </source>
</evidence>
<dbReference type="EMBL" id="AP028214">
    <property type="protein sequence ID" value="BEI91153.1"/>
    <property type="molecule type" value="Genomic_DNA"/>
</dbReference>
<gene>
    <name evidence="2" type="ORF">CcaverHIS019_0312230</name>
</gene>
<keyword evidence="3" id="KW-1185">Reference proteome</keyword>
<proteinExistence type="predicted"/>
<evidence type="ECO:0000256" key="1">
    <source>
        <dbReference type="SAM" id="Phobius"/>
    </source>
</evidence>
<dbReference type="Proteomes" id="UP001233271">
    <property type="component" value="Chromosome 3"/>
</dbReference>
<accession>A0AA48L398</accession>
<dbReference type="GeneID" id="85495023"/>
<keyword evidence="1" id="KW-0472">Membrane</keyword>
<organism evidence="2 3">
    <name type="scientific">Cutaneotrichosporon cavernicola</name>
    <dbReference type="NCBI Taxonomy" id="279322"/>
    <lineage>
        <taxon>Eukaryota</taxon>
        <taxon>Fungi</taxon>
        <taxon>Dikarya</taxon>
        <taxon>Basidiomycota</taxon>
        <taxon>Agaricomycotina</taxon>
        <taxon>Tremellomycetes</taxon>
        <taxon>Trichosporonales</taxon>
        <taxon>Trichosporonaceae</taxon>
        <taxon>Cutaneotrichosporon</taxon>
    </lineage>
</organism>
<protein>
    <recommendedName>
        <fullName evidence="4">MARVEL domain-containing protein</fullName>
    </recommendedName>
</protein>
<feature type="transmembrane region" description="Helical" evidence="1">
    <location>
        <begin position="83"/>
        <end position="107"/>
    </location>
</feature>
<name>A0AA48L398_9TREE</name>
<dbReference type="AlphaFoldDB" id="A0AA48L398"/>
<reference evidence="2" key="1">
    <citation type="journal article" date="2023" name="BMC Genomics">
        <title>Chromosome-level genome assemblies of Cutaneotrichosporon spp. (Trichosporonales, Basidiomycota) reveal imbalanced evolution between nucleotide sequences and chromosome synteny.</title>
        <authorList>
            <person name="Kobayashi Y."/>
            <person name="Kayamori A."/>
            <person name="Aoki K."/>
            <person name="Shiwa Y."/>
            <person name="Matsutani M."/>
            <person name="Fujita N."/>
            <person name="Sugita T."/>
            <person name="Iwasaki W."/>
            <person name="Tanaka N."/>
            <person name="Takashima M."/>
        </authorList>
    </citation>
    <scope>NUCLEOTIDE SEQUENCE</scope>
    <source>
        <strain evidence="2">HIS019</strain>
    </source>
</reference>
<feature type="transmembrane region" description="Helical" evidence="1">
    <location>
        <begin position="128"/>
        <end position="150"/>
    </location>
</feature>
<feature type="transmembrane region" description="Helical" evidence="1">
    <location>
        <begin position="14"/>
        <end position="34"/>
    </location>
</feature>
<sequence length="184" mass="19480">MPSPPALRITTDSLGLLFTLVTGAMAIATVCITGQHELIMSAYGNAYIAQSAWAFFATVLYISDLVVTAVKPSSRVTSLLSASVWRGFLVVSGTAIMGYYCIVFTAVPECIARTPPYQRTTSTDANCLLPLASGIVGWITVVILALSLVVEICTLRGQSNDWCAPLAALQTAEDDALLNSVAKD</sequence>
<keyword evidence="1" id="KW-0812">Transmembrane</keyword>
<evidence type="ECO:0000313" key="3">
    <source>
        <dbReference type="Proteomes" id="UP001233271"/>
    </source>
</evidence>
<dbReference type="KEGG" id="ccac:CcaHIS019_0312230"/>
<keyword evidence="1" id="KW-1133">Transmembrane helix</keyword>
<evidence type="ECO:0000313" key="2">
    <source>
        <dbReference type="EMBL" id="BEI91153.1"/>
    </source>
</evidence>
<dbReference type="RefSeq" id="XP_060456418.1">
    <property type="nucleotide sequence ID" value="XM_060599756.1"/>
</dbReference>